<dbReference type="InterPro" id="IPR015422">
    <property type="entry name" value="PyrdxlP-dep_Trfase_small"/>
</dbReference>
<keyword evidence="4 6" id="KW-0663">Pyridoxal phosphate</keyword>
<dbReference type="SUPFAM" id="SSF81301">
    <property type="entry name" value="Nucleotidyltransferase"/>
    <property type="match status" value="1"/>
</dbReference>
<dbReference type="GO" id="GO:0005737">
    <property type="term" value="C:cytoplasm"/>
    <property type="evidence" value="ECO:0007669"/>
    <property type="project" value="TreeGrafter"/>
</dbReference>
<comment type="cofactor">
    <cofactor evidence="1 6 7">
        <name>pyridoxal 5'-phosphate</name>
        <dbReference type="ChEBI" id="CHEBI:597326"/>
    </cofactor>
</comment>
<dbReference type="InterPro" id="IPR043519">
    <property type="entry name" value="NT_sf"/>
</dbReference>
<comment type="caution">
    <text evidence="8">The sequence shown here is derived from an EMBL/GenBank/DDBJ whole genome shotgun (WGS) entry which is preliminary data.</text>
</comment>
<dbReference type="PANTHER" id="PTHR45677">
    <property type="entry name" value="GLUTAMATE DECARBOXYLASE-RELATED"/>
    <property type="match status" value="1"/>
</dbReference>
<sequence length="565" mass="63135">MANQEICSPEATFVEMEVIHWLREALGYSVPAMYTSASGIGGILTLGGCLSNTIALLAAREKLFPGSGLKGIPVLPSKIRSGPPWQSIDHLDALAEILRKNDIWFHIDACHGSQLIFSEKYEHKRRGVEKADSITIDPHKTMALPYNCSFVLFRDPSAHAATSTNSDLILNTQWSLGRISPFVGSKAFDALKLWSTIRFFGRKRLGQLIDERLDLTKAIQLEIAQRPSLVLLNVTDINSCMMVYIPKEIQNHCLEHSIRISDSDLEKVNRLNREIMEEIREDGTYYVHGFPMMSCSHDQLINPGKQVYVLRTMNGNPASTIGNVKGLFDKMEMVGRDLFDKSRYRFMSYESSTRLQILESKLDRGLRSIFGGEDYLAVIYGSAALRKNALLSDIDLMVFADGADYALQKSLEAMFRSTMGEEGILIDAEVPLERKLLVPLQLAAKAANSGPPLNEAGHVLSIRKTVEYLASNEMLKRLVFNVLTTPNKIISASGDITPTFQRLQQDAGEKLVALIRRLNPGKVNTAEDFVRFATSDGVRSGEEYLGYKSRDDVAEKLRRTFSNKC</sequence>
<dbReference type="SUPFAM" id="SSF53383">
    <property type="entry name" value="PLP-dependent transferases"/>
    <property type="match status" value="1"/>
</dbReference>
<dbReference type="Gene3D" id="3.40.640.10">
    <property type="entry name" value="Type I PLP-dependent aspartate aminotransferase-like (Major domain)"/>
    <property type="match status" value="2"/>
</dbReference>
<protein>
    <submittedName>
        <fullName evidence="8">Pyridoxal phosphate-dependent transferase</fullName>
    </submittedName>
</protein>
<gene>
    <name evidence="8" type="ORF">F5Z01DRAFT_627439</name>
</gene>
<keyword evidence="5 7" id="KW-0456">Lyase</keyword>
<dbReference type="Gene3D" id="3.90.1150.10">
    <property type="entry name" value="Aspartate Aminotransferase, domain 1"/>
    <property type="match status" value="1"/>
</dbReference>
<dbReference type="GO" id="GO:0030170">
    <property type="term" value="F:pyridoxal phosphate binding"/>
    <property type="evidence" value="ECO:0007669"/>
    <property type="project" value="InterPro"/>
</dbReference>
<reference evidence="8" key="1">
    <citation type="journal article" date="2021" name="IMA Fungus">
        <title>Genomic characterization of three marine fungi, including Emericellopsis atlantica sp. nov. with signatures of a generalist lifestyle and marine biomass degradation.</title>
        <authorList>
            <person name="Hagestad O.C."/>
            <person name="Hou L."/>
            <person name="Andersen J.H."/>
            <person name="Hansen E.H."/>
            <person name="Altermark B."/>
            <person name="Li C."/>
            <person name="Kuhnert E."/>
            <person name="Cox R.J."/>
            <person name="Crous P.W."/>
            <person name="Spatafora J.W."/>
            <person name="Lail K."/>
            <person name="Amirebrahimi M."/>
            <person name="Lipzen A."/>
            <person name="Pangilinan J."/>
            <person name="Andreopoulos W."/>
            <person name="Hayes R.D."/>
            <person name="Ng V."/>
            <person name="Grigoriev I.V."/>
            <person name="Jackson S.A."/>
            <person name="Sutton T.D.S."/>
            <person name="Dobson A.D.W."/>
            <person name="Rama T."/>
        </authorList>
    </citation>
    <scope>NUCLEOTIDE SEQUENCE</scope>
    <source>
        <strain evidence="8">TS7</strain>
    </source>
</reference>
<accession>A0A9P7ZGY8</accession>
<evidence type="ECO:0000256" key="5">
    <source>
        <dbReference type="ARBA" id="ARBA00023239"/>
    </source>
</evidence>
<dbReference type="InterPro" id="IPR002129">
    <property type="entry name" value="PyrdxlP-dep_de-COase"/>
</dbReference>
<dbReference type="GeneID" id="70292443"/>
<keyword evidence="9" id="KW-1185">Reference proteome</keyword>
<evidence type="ECO:0000256" key="3">
    <source>
        <dbReference type="ARBA" id="ARBA00022793"/>
    </source>
</evidence>
<name>A0A9P7ZGY8_9HYPO</name>
<evidence type="ECO:0000256" key="6">
    <source>
        <dbReference type="PIRSR" id="PIRSR602129-50"/>
    </source>
</evidence>
<evidence type="ECO:0000256" key="2">
    <source>
        <dbReference type="ARBA" id="ARBA00009533"/>
    </source>
</evidence>
<evidence type="ECO:0000256" key="4">
    <source>
        <dbReference type="ARBA" id="ARBA00022898"/>
    </source>
</evidence>
<keyword evidence="3" id="KW-0210">Decarboxylase</keyword>
<dbReference type="PANTHER" id="PTHR45677:SF8">
    <property type="entry name" value="CYSTEINE SULFINIC ACID DECARBOXYLASE"/>
    <property type="match status" value="1"/>
</dbReference>
<dbReference type="InterPro" id="IPR015424">
    <property type="entry name" value="PyrdxlP-dep_Trfase"/>
</dbReference>
<evidence type="ECO:0000313" key="9">
    <source>
        <dbReference type="Proteomes" id="UP000887229"/>
    </source>
</evidence>
<proteinExistence type="inferred from homology"/>
<dbReference type="AlphaFoldDB" id="A0A9P7ZGY8"/>
<evidence type="ECO:0000313" key="8">
    <source>
        <dbReference type="EMBL" id="KAG9251492.1"/>
    </source>
</evidence>
<dbReference type="GO" id="GO:0016740">
    <property type="term" value="F:transferase activity"/>
    <property type="evidence" value="ECO:0007669"/>
    <property type="project" value="UniProtKB-KW"/>
</dbReference>
<keyword evidence="8" id="KW-0808">Transferase</keyword>
<dbReference type="InterPro" id="IPR015421">
    <property type="entry name" value="PyrdxlP-dep_Trfase_major"/>
</dbReference>
<organism evidence="8 9">
    <name type="scientific">Emericellopsis atlantica</name>
    <dbReference type="NCBI Taxonomy" id="2614577"/>
    <lineage>
        <taxon>Eukaryota</taxon>
        <taxon>Fungi</taxon>
        <taxon>Dikarya</taxon>
        <taxon>Ascomycota</taxon>
        <taxon>Pezizomycotina</taxon>
        <taxon>Sordariomycetes</taxon>
        <taxon>Hypocreomycetidae</taxon>
        <taxon>Hypocreales</taxon>
        <taxon>Bionectriaceae</taxon>
        <taxon>Emericellopsis</taxon>
    </lineage>
</organism>
<dbReference type="GO" id="GO:0019752">
    <property type="term" value="P:carboxylic acid metabolic process"/>
    <property type="evidence" value="ECO:0007669"/>
    <property type="project" value="InterPro"/>
</dbReference>
<evidence type="ECO:0000256" key="7">
    <source>
        <dbReference type="RuleBase" id="RU000382"/>
    </source>
</evidence>
<feature type="modified residue" description="N6-(pyridoxal phosphate)lysine" evidence="6">
    <location>
        <position position="140"/>
    </location>
</feature>
<dbReference type="Proteomes" id="UP000887229">
    <property type="component" value="Unassembled WGS sequence"/>
</dbReference>
<dbReference type="EMBL" id="MU251268">
    <property type="protein sequence ID" value="KAG9251492.1"/>
    <property type="molecule type" value="Genomic_DNA"/>
</dbReference>
<dbReference type="RefSeq" id="XP_046115416.1">
    <property type="nucleotide sequence ID" value="XM_046261540.1"/>
</dbReference>
<dbReference type="GO" id="GO:0016831">
    <property type="term" value="F:carboxy-lyase activity"/>
    <property type="evidence" value="ECO:0007669"/>
    <property type="project" value="UniProtKB-KW"/>
</dbReference>
<comment type="similarity">
    <text evidence="2 7">Belongs to the group II decarboxylase family.</text>
</comment>
<evidence type="ECO:0000256" key="1">
    <source>
        <dbReference type="ARBA" id="ARBA00001933"/>
    </source>
</evidence>
<dbReference type="OrthoDB" id="392571at2759"/>
<dbReference type="Pfam" id="PF00282">
    <property type="entry name" value="Pyridoxal_deC"/>
    <property type="match status" value="1"/>
</dbReference>